<dbReference type="EMBL" id="QPKB01000010">
    <property type="protein sequence ID" value="RWR93533.1"/>
    <property type="molecule type" value="Genomic_DNA"/>
</dbReference>
<reference evidence="1 2" key="1">
    <citation type="journal article" date="2019" name="Nat. Plants">
        <title>Stout camphor tree genome fills gaps in understanding of flowering plant genome evolution.</title>
        <authorList>
            <person name="Chaw S.M."/>
            <person name="Liu Y.C."/>
            <person name="Wu Y.W."/>
            <person name="Wang H.Y."/>
            <person name="Lin C.I."/>
            <person name="Wu C.S."/>
            <person name="Ke H.M."/>
            <person name="Chang L.Y."/>
            <person name="Hsu C.Y."/>
            <person name="Yang H.T."/>
            <person name="Sudianto E."/>
            <person name="Hsu M.H."/>
            <person name="Wu K.P."/>
            <person name="Wang L.N."/>
            <person name="Leebens-Mack J.H."/>
            <person name="Tsai I.J."/>
        </authorList>
    </citation>
    <scope>NUCLEOTIDE SEQUENCE [LARGE SCALE GENOMIC DNA]</scope>
    <source>
        <strain evidence="2">cv. Chaw 1501</strain>
        <tissue evidence="1">Young leaves</tissue>
    </source>
</reference>
<accession>A0A443PS39</accession>
<gene>
    <name evidence="1" type="ORF">CKAN_02279200</name>
</gene>
<keyword evidence="2" id="KW-1185">Reference proteome</keyword>
<protein>
    <submittedName>
        <fullName evidence="1">Uncharacterized protein</fullName>
    </submittedName>
</protein>
<name>A0A443PS39_9MAGN</name>
<sequence>MPPLYDILIHNVTTFLYYGLLEWTVVVSSEKLKRRKEEKREDRVKSPRTDRWDPRTLYNDANEIAYEILKEEGRNVIPCLRNAGLCLFSRDSVFLVFRKMGAYRHWLDTPEAMTNFREMYGIPEDVRTWLDKLEDLFDGFVFPDGWMPFPLIAIVEGGVRFPVYPLLRACLSAWHLSPCQLMPNGYK</sequence>
<evidence type="ECO:0000313" key="2">
    <source>
        <dbReference type="Proteomes" id="UP000283530"/>
    </source>
</evidence>
<evidence type="ECO:0000313" key="1">
    <source>
        <dbReference type="EMBL" id="RWR93533.1"/>
    </source>
</evidence>
<comment type="caution">
    <text evidence="1">The sequence shown here is derived from an EMBL/GenBank/DDBJ whole genome shotgun (WGS) entry which is preliminary data.</text>
</comment>
<dbReference type="OrthoDB" id="1102599at2759"/>
<dbReference type="Proteomes" id="UP000283530">
    <property type="component" value="Unassembled WGS sequence"/>
</dbReference>
<organism evidence="1 2">
    <name type="scientific">Cinnamomum micranthum f. kanehirae</name>
    <dbReference type="NCBI Taxonomy" id="337451"/>
    <lineage>
        <taxon>Eukaryota</taxon>
        <taxon>Viridiplantae</taxon>
        <taxon>Streptophyta</taxon>
        <taxon>Embryophyta</taxon>
        <taxon>Tracheophyta</taxon>
        <taxon>Spermatophyta</taxon>
        <taxon>Magnoliopsida</taxon>
        <taxon>Magnoliidae</taxon>
        <taxon>Laurales</taxon>
        <taxon>Lauraceae</taxon>
        <taxon>Cinnamomum</taxon>
    </lineage>
</organism>
<proteinExistence type="predicted"/>
<dbReference type="AlphaFoldDB" id="A0A443PS39"/>